<feature type="active site" description="Nucleophile" evidence="8">
    <location>
        <position position="105"/>
    </location>
</feature>
<dbReference type="EC" id="3.4.11.5" evidence="3 7"/>
<comment type="similarity">
    <text evidence="2 7">Belongs to the peptidase S33 family.</text>
</comment>
<dbReference type="InterPro" id="IPR002410">
    <property type="entry name" value="Peptidase_S33"/>
</dbReference>
<dbReference type="AlphaFoldDB" id="A0A0P9CK48"/>
<dbReference type="RefSeq" id="WP_054969473.1">
    <property type="nucleotide sequence ID" value="NZ_LJCO01000051.1"/>
</dbReference>
<keyword evidence="5 7" id="KW-0378">Hydrolase</keyword>
<dbReference type="Pfam" id="PF00561">
    <property type="entry name" value="Abhydrolase_1"/>
    <property type="match status" value="1"/>
</dbReference>
<evidence type="ECO:0000256" key="1">
    <source>
        <dbReference type="ARBA" id="ARBA00001585"/>
    </source>
</evidence>
<feature type="domain" description="AB hydrolase-1" evidence="9">
    <location>
        <begin position="30"/>
        <end position="277"/>
    </location>
</feature>
<evidence type="ECO:0000313" key="10">
    <source>
        <dbReference type="EMBL" id="KPV43392.1"/>
    </source>
</evidence>
<proteinExistence type="inferred from homology"/>
<gene>
    <name evidence="10" type="ORF">AN477_12355</name>
</gene>
<feature type="active site" evidence="8">
    <location>
        <position position="244"/>
    </location>
</feature>
<dbReference type="GO" id="GO:0016020">
    <property type="term" value="C:membrane"/>
    <property type="evidence" value="ECO:0007669"/>
    <property type="project" value="TreeGrafter"/>
</dbReference>
<evidence type="ECO:0000256" key="7">
    <source>
        <dbReference type="PIRNR" id="PIRNR005539"/>
    </source>
</evidence>
<keyword evidence="11" id="KW-1185">Reference proteome</keyword>
<evidence type="ECO:0000259" key="9">
    <source>
        <dbReference type="Pfam" id="PF00561"/>
    </source>
</evidence>
<evidence type="ECO:0000256" key="6">
    <source>
        <dbReference type="ARBA" id="ARBA00029605"/>
    </source>
</evidence>
<dbReference type="PIRSF" id="PIRSF005539">
    <property type="entry name" value="Pept_S33_TRI_F1"/>
    <property type="match status" value="1"/>
</dbReference>
<feature type="active site" description="Proton donor" evidence="8">
    <location>
        <position position="271"/>
    </location>
</feature>
<evidence type="ECO:0000256" key="3">
    <source>
        <dbReference type="ARBA" id="ARBA00012568"/>
    </source>
</evidence>
<dbReference type="GO" id="GO:0004177">
    <property type="term" value="F:aminopeptidase activity"/>
    <property type="evidence" value="ECO:0007669"/>
    <property type="project" value="UniProtKB-KW"/>
</dbReference>
<dbReference type="InterPro" id="IPR050266">
    <property type="entry name" value="AB_hydrolase_sf"/>
</dbReference>
<dbReference type="NCBIfam" id="TIGR01250">
    <property type="entry name" value="pro_imino_pep_2"/>
    <property type="match status" value="1"/>
</dbReference>
<comment type="caution">
    <text evidence="10">The sequence shown here is derived from an EMBL/GenBank/DDBJ whole genome shotgun (WGS) entry which is preliminary data.</text>
</comment>
<keyword evidence="7" id="KW-0031">Aminopeptidase</keyword>
<name>A0A0P9CK48_9BACL</name>
<dbReference type="PRINTS" id="PR00793">
    <property type="entry name" value="PROAMNOPTASE"/>
</dbReference>
<dbReference type="EMBL" id="LJCO01000051">
    <property type="protein sequence ID" value="KPV43392.1"/>
    <property type="molecule type" value="Genomic_DNA"/>
</dbReference>
<evidence type="ECO:0000256" key="2">
    <source>
        <dbReference type="ARBA" id="ARBA00010088"/>
    </source>
</evidence>
<dbReference type="InterPro" id="IPR005945">
    <property type="entry name" value="Pro_imino_pep"/>
</dbReference>
<sequence length="298" mass="34471">MAISATSKIVPISGGFHVWTRRIGESPIKMLILHGGPGSTHEYLKIFENYLPPAGVEIYFYDQLGSYYSDQPDDVSLWTVERFREEVEEVRKFLGLEQFYLCGQSWGGFLAIEYALKYQSELKGLIISNMAASIPSYVRYINQLRSNVPDEILRVLEKYEAAGDYEAEEYQTLLVQHLYNKHLCRLDPWPQDVVNGFAHINPQVYNTMQGPNEFVVTGTFKDWDRWDDLRRIEVPTLVLGGRHDTMDPEDIEEMGRRIPKSRVGICENGSHLSMWDDAESYFDFVKSFVKDVEDGRMR</sequence>
<evidence type="ECO:0000256" key="5">
    <source>
        <dbReference type="ARBA" id="ARBA00022801"/>
    </source>
</evidence>
<evidence type="ECO:0000256" key="8">
    <source>
        <dbReference type="PIRSR" id="PIRSR005539-1"/>
    </source>
</evidence>
<keyword evidence="7" id="KW-0645">Protease</keyword>
<dbReference type="PANTHER" id="PTHR43798:SF31">
    <property type="entry name" value="AB HYDROLASE SUPERFAMILY PROTEIN YCLE"/>
    <property type="match status" value="1"/>
</dbReference>
<dbReference type="STRING" id="471514.AN477_12355"/>
<reference evidence="10 11" key="1">
    <citation type="submission" date="2015-09" db="EMBL/GenBank/DDBJ databases">
        <title>Draft genome sequence of Alicyclobacillus ferrooxydans DSM 22381.</title>
        <authorList>
            <person name="Hemp J."/>
        </authorList>
    </citation>
    <scope>NUCLEOTIDE SEQUENCE [LARGE SCALE GENOMIC DNA]</scope>
    <source>
        <strain evidence="10 11">TC-34</strain>
    </source>
</reference>
<evidence type="ECO:0000313" key="11">
    <source>
        <dbReference type="Proteomes" id="UP000050482"/>
    </source>
</evidence>
<dbReference type="GO" id="GO:0006508">
    <property type="term" value="P:proteolysis"/>
    <property type="evidence" value="ECO:0007669"/>
    <property type="project" value="UniProtKB-KW"/>
</dbReference>
<organism evidence="10 11">
    <name type="scientific">Alicyclobacillus ferrooxydans</name>
    <dbReference type="NCBI Taxonomy" id="471514"/>
    <lineage>
        <taxon>Bacteria</taxon>
        <taxon>Bacillati</taxon>
        <taxon>Bacillota</taxon>
        <taxon>Bacilli</taxon>
        <taxon>Bacillales</taxon>
        <taxon>Alicyclobacillaceae</taxon>
        <taxon>Alicyclobacillus</taxon>
    </lineage>
</organism>
<comment type="function">
    <text evidence="7">Releases the N-terminal proline from various substrates.</text>
</comment>
<dbReference type="InterPro" id="IPR000073">
    <property type="entry name" value="AB_hydrolase_1"/>
</dbReference>
<dbReference type="SUPFAM" id="SSF53474">
    <property type="entry name" value="alpha/beta-Hydrolases"/>
    <property type="match status" value="1"/>
</dbReference>
<dbReference type="PATRIC" id="fig|471514.4.peg.1551"/>
<accession>A0A0P9CK48</accession>
<evidence type="ECO:0000256" key="4">
    <source>
        <dbReference type="ARBA" id="ARBA00021843"/>
    </source>
</evidence>
<comment type="catalytic activity">
    <reaction evidence="1 7">
        <text>Release of N-terminal proline from a peptide.</text>
        <dbReference type="EC" id="3.4.11.5"/>
    </reaction>
</comment>
<dbReference type="InterPro" id="IPR029058">
    <property type="entry name" value="AB_hydrolase_fold"/>
</dbReference>
<protein>
    <recommendedName>
        <fullName evidence="4 7">Proline iminopeptidase</fullName>
        <shortName evidence="7">PIP</shortName>
        <ecNumber evidence="3 7">3.4.11.5</ecNumber>
    </recommendedName>
    <alternativeName>
        <fullName evidence="6 7">Prolyl aminopeptidase</fullName>
    </alternativeName>
</protein>
<dbReference type="PANTHER" id="PTHR43798">
    <property type="entry name" value="MONOACYLGLYCEROL LIPASE"/>
    <property type="match status" value="1"/>
</dbReference>
<dbReference type="Gene3D" id="3.40.50.1820">
    <property type="entry name" value="alpha/beta hydrolase"/>
    <property type="match status" value="1"/>
</dbReference>
<dbReference type="Proteomes" id="UP000050482">
    <property type="component" value="Unassembled WGS sequence"/>
</dbReference>